<dbReference type="Proteomes" id="UP000244677">
    <property type="component" value="Chromosome"/>
</dbReference>
<organism evidence="2 3">
    <name type="scientific">Flavobacterium kingsejongi</name>
    <dbReference type="NCBI Taxonomy" id="1678728"/>
    <lineage>
        <taxon>Bacteria</taxon>
        <taxon>Pseudomonadati</taxon>
        <taxon>Bacteroidota</taxon>
        <taxon>Flavobacteriia</taxon>
        <taxon>Flavobacteriales</taxon>
        <taxon>Flavobacteriaceae</taxon>
        <taxon>Flavobacterium</taxon>
    </lineage>
</organism>
<proteinExistence type="predicted"/>
<gene>
    <name evidence="2" type="ORF">FK004_16055</name>
</gene>
<feature type="signal peptide" evidence="1">
    <location>
        <begin position="1"/>
        <end position="21"/>
    </location>
</feature>
<dbReference type="SUPFAM" id="SSF81901">
    <property type="entry name" value="HCP-like"/>
    <property type="match status" value="1"/>
</dbReference>
<dbReference type="EMBL" id="CP020919">
    <property type="protein sequence ID" value="AWG26631.1"/>
    <property type="molecule type" value="Genomic_DNA"/>
</dbReference>
<dbReference type="Pfam" id="PF11138">
    <property type="entry name" value="DUF2911"/>
    <property type="match status" value="1"/>
</dbReference>
<dbReference type="InterPro" id="IPR011990">
    <property type="entry name" value="TPR-like_helical_dom_sf"/>
</dbReference>
<evidence type="ECO:0000313" key="2">
    <source>
        <dbReference type="EMBL" id="AWG26631.1"/>
    </source>
</evidence>
<dbReference type="Gene3D" id="1.25.40.10">
    <property type="entry name" value="Tetratricopeptide repeat domain"/>
    <property type="match status" value="1"/>
</dbReference>
<name>A0A2S1LSJ6_9FLAO</name>
<accession>A0A2S1LSJ6</accession>
<dbReference type="KEGG" id="fki:FK004_16055"/>
<dbReference type="RefSeq" id="WP_108738141.1">
    <property type="nucleotide sequence ID" value="NZ_CP020919.1"/>
</dbReference>
<dbReference type="AlphaFoldDB" id="A0A2S1LSJ6"/>
<dbReference type="InterPro" id="IPR021314">
    <property type="entry name" value="DUF2911"/>
</dbReference>
<reference evidence="2 3" key="1">
    <citation type="submission" date="2017-04" db="EMBL/GenBank/DDBJ databases">
        <title>Complete genome sequence of Flavobacterium kingsejong AJ004.</title>
        <authorList>
            <person name="Lee P.C."/>
        </authorList>
    </citation>
    <scope>NUCLEOTIDE SEQUENCE [LARGE SCALE GENOMIC DNA]</scope>
    <source>
        <strain evidence="2 3">AJ004</strain>
    </source>
</reference>
<evidence type="ECO:0000256" key="1">
    <source>
        <dbReference type="SAM" id="SignalP"/>
    </source>
</evidence>
<protein>
    <submittedName>
        <fullName evidence="2">Dihydrolipoamide dehydrogenase</fullName>
    </submittedName>
</protein>
<dbReference type="OrthoDB" id="187854at2"/>
<keyword evidence="1" id="KW-0732">Signal</keyword>
<feature type="chain" id="PRO_5015663887" evidence="1">
    <location>
        <begin position="22"/>
        <end position="281"/>
    </location>
</feature>
<evidence type="ECO:0000313" key="3">
    <source>
        <dbReference type="Proteomes" id="UP000244677"/>
    </source>
</evidence>
<keyword evidence="3" id="KW-1185">Reference proteome</keyword>
<sequence>MKKVIITAAFLLAFFSGFSQVRTPAASPKAIVEQYVGLTDVKLEYSRPGVKDRNVFGDLVPFGKPWRTGANENTIITFGDDVTIDGKKLPHGEYALYTIPKADKWDVIFYKTTDNWGTPEKWDDSKVVLKTSVAPKMLVDRVETLTIGINNLDNDSGHLEIMWDKTLIDVKFEVPTQKIANESIAKTLAGPSADSYYNAANYYYLSNGDLNKALTWVNKAIELKGNDDAYWYLRLKSLIHAKLGDKKSALEAAKRSLASAEKANNADYIKMNKDSISEWKK</sequence>